<reference evidence="3" key="1">
    <citation type="submission" date="2013-08" db="EMBL/GenBank/DDBJ databases">
        <title>Intrasporangium oryzae NRRL B-24470.</title>
        <authorList>
            <person name="Liu H."/>
            <person name="Wang G."/>
        </authorList>
    </citation>
    <scope>NUCLEOTIDE SEQUENCE [LARGE SCALE GENOMIC DNA]</scope>
    <source>
        <strain evidence="3">Q5-1</strain>
    </source>
</reference>
<dbReference type="AlphaFoldDB" id="W9GR06"/>
<accession>W9GR06</accession>
<feature type="compositionally biased region" description="Basic and acidic residues" evidence="1">
    <location>
        <begin position="50"/>
        <end position="88"/>
    </location>
</feature>
<organism evidence="2 3">
    <name type="scientific">Intrasporangium chromatireducens Q5-1</name>
    <dbReference type="NCBI Taxonomy" id="584657"/>
    <lineage>
        <taxon>Bacteria</taxon>
        <taxon>Bacillati</taxon>
        <taxon>Actinomycetota</taxon>
        <taxon>Actinomycetes</taxon>
        <taxon>Micrococcales</taxon>
        <taxon>Intrasporangiaceae</taxon>
        <taxon>Intrasporangium</taxon>
    </lineage>
</organism>
<evidence type="ECO:0000313" key="2">
    <source>
        <dbReference type="EMBL" id="EWT06319.1"/>
    </source>
</evidence>
<proteinExistence type="predicted"/>
<evidence type="ECO:0000313" key="3">
    <source>
        <dbReference type="Proteomes" id="UP000019494"/>
    </source>
</evidence>
<keyword evidence="3" id="KW-1185">Reference proteome</keyword>
<name>W9GR06_9MICO</name>
<feature type="region of interest" description="Disordered" evidence="1">
    <location>
        <begin position="1"/>
        <end position="88"/>
    </location>
</feature>
<dbReference type="Proteomes" id="UP000019494">
    <property type="component" value="Unassembled WGS sequence"/>
</dbReference>
<protein>
    <submittedName>
        <fullName evidence="2">Uncharacterized protein</fullName>
    </submittedName>
</protein>
<gene>
    <name evidence="2" type="ORF">N864_22530</name>
</gene>
<dbReference type="EMBL" id="AWQS01000054">
    <property type="protein sequence ID" value="EWT06319.1"/>
    <property type="molecule type" value="Genomic_DNA"/>
</dbReference>
<evidence type="ECO:0000256" key="1">
    <source>
        <dbReference type="SAM" id="MobiDB-lite"/>
    </source>
</evidence>
<dbReference type="RefSeq" id="WP_034715753.1">
    <property type="nucleotide sequence ID" value="NZ_AWQS01000054.1"/>
</dbReference>
<sequence>MMMPAPKTSGWRMVNSAEHHAPSESRIGVEQHLDDSRDEAKRPVPQSWSAEHDKDEHRHGHDSDDDNHSRIGELLRNLSDRDRRQERI</sequence>
<feature type="compositionally biased region" description="Basic and acidic residues" evidence="1">
    <location>
        <begin position="17"/>
        <end position="42"/>
    </location>
</feature>
<comment type="caution">
    <text evidence="2">The sequence shown here is derived from an EMBL/GenBank/DDBJ whole genome shotgun (WGS) entry which is preliminary data.</text>
</comment>